<accession>A0A3G5AGU7</accession>
<protein>
    <submittedName>
        <fullName evidence="1">Uncharacterized protein</fullName>
    </submittedName>
</protein>
<name>A0A3G5AGU7_9VIRU</name>
<organism evidence="1">
    <name type="scientific">Sylvanvirus sp</name>
    <dbReference type="NCBI Taxonomy" id="2487774"/>
    <lineage>
        <taxon>Viruses</taxon>
    </lineage>
</organism>
<reference evidence="1" key="1">
    <citation type="submission" date="2018-10" db="EMBL/GenBank/DDBJ databases">
        <title>Hidden diversity of soil giant viruses.</title>
        <authorList>
            <person name="Schulz F."/>
            <person name="Alteio L."/>
            <person name="Goudeau D."/>
            <person name="Ryan E.M."/>
            <person name="Malmstrom R.R."/>
            <person name="Blanchard J."/>
            <person name="Woyke T."/>
        </authorList>
    </citation>
    <scope>NUCLEOTIDE SEQUENCE</scope>
    <source>
        <strain evidence="1">SYV1</strain>
    </source>
</reference>
<evidence type="ECO:0000313" key="1">
    <source>
        <dbReference type="EMBL" id="AYV86435.1"/>
    </source>
</evidence>
<sequence>MGKVSSTLHTWTYRYEKTQNAMDGPIAKKRVGRVYIDIQM</sequence>
<dbReference type="EMBL" id="MK072507">
    <property type="protein sequence ID" value="AYV86435.1"/>
    <property type="molecule type" value="Genomic_DNA"/>
</dbReference>
<gene>
    <name evidence="1" type="ORF">Sylvanvirus1_31</name>
</gene>
<proteinExistence type="predicted"/>